<dbReference type="HOGENOM" id="CLU_1654907_0_0_1"/>
<feature type="region of interest" description="Disordered" evidence="1">
    <location>
        <begin position="1"/>
        <end position="40"/>
    </location>
</feature>
<dbReference type="Proteomes" id="UP000007306">
    <property type="component" value="Chromosome 6"/>
</dbReference>
<proteinExistence type="predicted"/>
<sequence length="160" mass="18141">MPRQANPRRRPPILETATPGRREGSPTKRRQHTEPNLPSEHAIEENVVRCLKRTCNEDLVDSSDGTRIRHTFSHHWRWINRYGYLASYADSNYSSSPSSLSQLSLTCDNGEIKVQRQLMMEDIPVVQNCYLISSGALRDSSATHSLSLDARFVDARACSL</sequence>
<keyword evidence="3" id="KW-1185">Reference proteome</keyword>
<evidence type="ECO:0000313" key="3">
    <source>
        <dbReference type="Proteomes" id="UP000007306"/>
    </source>
</evidence>
<dbReference type="AlphaFoldDB" id="I1Q0P5"/>
<organism evidence="2 3">
    <name type="scientific">Oryza glaberrima</name>
    <name type="common">African rice</name>
    <dbReference type="NCBI Taxonomy" id="4538"/>
    <lineage>
        <taxon>Eukaryota</taxon>
        <taxon>Viridiplantae</taxon>
        <taxon>Streptophyta</taxon>
        <taxon>Embryophyta</taxon>
        <taxon>Tracheophyta</taxon>
        <taxon>Spermatophyta</taxon>
        <taxon>Magnoliopsida</taxon>
        <taxon>Liliopsida</taxon>
        <taxon>Poales</taxon>
        <taxon>Poaceae</taxon>
        <taxon>BOP clade</taxon>
        <taxon>Oryzoideae</taxon>
        <taxon>Oryzeae</taxon>
        <taxon>Oryzinae</taxon>
        <taxon>Oryza</taxon>
    </lineage>
</organism>
<reference evidence="2" key="1">
    <citation type="submission" date="2015-06" db="UniProtKB">
        <authorList>
            <consortium name="EnsemblPlants"/>
        </authorList>
    </citation>
    <scope>IDENTIFICATION</scope>
</reference>
<name>I1Q0P5_ORYGL</name>
<feature type="compositionally biased region" description="Basic residues" evidence="1">
    <location>
        <begin position="1"/>
        <end position="11"/>
    </location>
</feature>
<evidence type="ECO:0000256" key="1">
    <source>
        <dbReference type="SAM" id="MobiDB-lite"/>
    </source>
</evidence>
<dbReference type="Gramene" id="ORGLA06G0070800.1">
    <property type="protein sequence ID" value="ORGLA06G0070800.1"/>
    <property type="gene ID" value="ORGLA06G0070800"/>
</dbReference>
<evidence type="ECO:0000313" key="2">
    <source>
        <dbReference type="EnsemblPlants" id="ORGLA06G0070800.1"/>
    </source>
</evidence>
<dbReference type="EnsemblPlants" id="ORGLA06G0070800.1">
    <property type="protein sequence ID" value="ORGLA06G0070800.1"/>
    <property type="gene ID" value="ORGLA06G0070800"/>
</dbReference>
<accession>I1Q0P5</accession>
<protein>
    <submittedName>
        <fullName evidence="2">Uncharacterized protein</fullName>
    </submittedName>
</protein>
<reference evidence="2 3" key="2">
    <citation type="submission" date="2018-04" db="EMBL/GenBank/DDBJ databases">
        <title>OglaRS2 (Oryza glaberrima Reference Sequence Version 2).</title>
        <authorList>
            <person name="Zhang J."/>
            <person name="Kudrna D."/>
            <person name="Lee S."/>
            <person name="Talag J."/>
            <person name="Rajasekar S."/>
            <person name="Wing R.A."/>
        </authorList>
    </citation>
    <scope>NUCLEOTIDE SEQUENCE [LARGE SCALE GENOMIC DNA]</scope>
    <source>
        <strain evidence="2 3">cv. IRGC 96717</strain>
    </source>
</reference>